<dbReference type="AlphaFoldDB" id="A0A3N4KCR9"/>
<feature type="region of interest" description="Disordered" evidence="1">
    <location>
        <begin position="60"/>
        <end position="104"/>
    </location>
</feature>
<dbReference type="Proteomes" id="UP000277580">
    <property type="component" value="Unassembled WGS sequence"/>
</dbReference>
<proteinExistence type="predicted"/>
<organism evidence="3 4">
    <name type="scientific">Morchella conica CCBAS932</name>
    <dbReference type="NCBI Taxonomy" id="1392247"/>
    <lineage>
        <taxon>Eukaryota</taxon>
        <taxon>Fungi</taxon>
        <taxon>Dikarya</taxon>
        <taxon>Ascomycota</taxon>
        <taxon>Pezizomycotina</taxon>
        <taxon>Pezizomycetes</taxon>
        <taxon>Pezizales</taxon>
        <taxon>Morchellaceae</taxon>
        <taxon>Morchella</taxon>
    </lineage>
</organism>
<sequence length="171" mass="19262">MYRRRWRRSTHERGKSKFRFQVLNFVILSVPHLPYVQYRRRLQAYFSSLFAVSPFTVKLPKKKRKKPSGRDWPLEQSKTSGIISDDKPTRFGRHGHSSSPGAVRTWKGFDSPTAACPQPWPLQESSQHNKPQITTPNPPKEVGFGPLCLLGCLLQAAVAAVAVAVVAHNCA</sequence>
<feature type="region of interest" description="Disordered" evidence="1">
    <location>
        <begin position="117"/>
        <end position="138"/>
    </location>
</feature>
<dbReference type="EMBL" id="ML119165">
    <property type="protein sequence ID" value="RPB08306.1"/>
    <property type="molecule type" value="Genomic_DNA"/>
</dbReference>
<dbReference type="InParanoid" id="A0A3N4KCR9"/>
<keyword evidence="2" id="KW-0812">Transmembrane</keyword>
<keyword evidence="2" id="KW-1133">Transmembrane helix</keyword>
<keyword evidence="2" id="KW-0472">Membrane</keyword>
<evidence type="ECO:0000256" key="2">
    <source>
        <dbReference type="SAM" id="Phobius"/>
    </source>
</evidence>
<gene>
    <name evidence="3" type="ORF">P167DRAFT_358297</name>
</gene>
<feature type="compositionally biased region" description="Polar residues" evidence="1">
    <location>
        <begin position="123"/>
        <end position="135"/>
    </location>
</feature>
<name>A0A3N4KCR9_9PEZI</name>
<accession>A0A3N4KCR9</accession>
<evidence type="ECO:0000256" key="1">
    <source>
        <dbReference type="SAM" id="MobiDB-lite"/>
    </source>
</evidence>
<reference evidence="3 4" key="1">
    <citation type="journal article" date="2018" name="Nat. Ecol. Evol.">
        <title>Pezizomycetes genomes reveal the molecular basis of ectomycorrhizal truffle lifestyle.</title>
        <authorList>
            <person name="Murat C."/>
            <person name="Payen T."/>
            <person name="Noel B."/>
            <person name="Kuo A."/>
            <person name="Morin E."/>
            <person name="Chen J."/>
            <person name="Kohler A."/>
            <person name="Krizsan K."/>
            <person name="Balestrini R."/>
            <person name="Da Silva C."/>
            <person name="Montanini B."/>
            <person name="Hainaut M."/>
            <person name="Levati E."/>
            <person name="Barry K.W."/>
            <person name="Belfiori B."/>
            <person name="Cichocki N."/>
            <person name="Clum A."/>
            <person name="Dockter R.B."/>
            <person name="Fauchery L."/>
            <person name="Guy J."/>
            <person name="Iotti M."/>
            <person name="Le Tacon F."/>
            <person name="Lindquist E.A."/>
            <person name="Lipzen A."/>
            <person name="Malagnac F."/>
            <person name="Mello A."/>
            <person name="Molinier V."/>
            <person name="Miyauchi S."/>
            <person name="Poulain J."/>
            <person name="Riccioni C."/>
            <person name="Rubini A."/>
            <person name="Sitrit Y."/>
            <person name="Splivallo R."/>
            <person name="Traeger S."/>
            <person name="Wang M."/>
            <person name="Zifcakova L."/>
            <person name="Wipf D."/>
            <person name="Zambonelli A."/>
            <person name="Paolocci F."/>
            <person name="Nowrousian M."/>
            <person name="Ottonello S."/>
            <person name="Baldrian P."/>
            <person name="Spatafora J.W."/>
            <person name="Henrissat B."/>
            <person name="Nagy L.G."/>
            <person name="Aury J.M."/>
            <person name="Wincker P."/>
            <person name="Grigoriev I.V."/>
            <person name="Bonfante P."/>
            <person name="Martin F.M."/>
        </authorList>
    </citation>
    <scope>NUCLEOTIDE SEQUENCE [LARGE SCALE GENOMIC DNA]</scope>
    <source>
        <strain evidence="3 4">CCBAS932</strain>
    </source>
</reference>
<feature type="transmembrane region" description="Helical" evidence="2">
    <location>
        <begin position="147"/>
        <end position="167"/>
    </location>
</feature>
<evidence type="ECO:0000313" key="3">
    <source>
        <dbReference type="EMBL" id="RPB08306.1"/>
    </source>
</evidence>
<keyword evidence="4" id="KW-1185">Reference proteome</keyword>
<protein>
    <submittedName>
        <fullName evidence="3">Uncharacterized protein</fullName>
    </submittedName>
</protein>
<evidence type="ECO:0000313" key="4">
    <source>
        <dbReference type="Proteomes" id="UP000277580"/>
    </source>
</evidence>